<accession>A0A1H0SU55</accession>
<dbReference type="EMBL" id="FNJC01000004">
    <property type="protein sequence ID" value="SDP45155.1"/>
    <property type="molecule type" value="Genomic_DNA"/>
</dbReference>
<dbReference type="Proteomes" id="UP000198795">
    <property type="component" value="Unassembled WGS sequence"/>
</dbReference>
<evidence type="ECO:0000313" key="3">
    <source>
        <dbReference type="Proteomes" id="UP000198795"/>
    </source>
</evidence>
<proteinExistence type="predicted"/>
<dbReference type="PROSITE" id="PS51257">
    <property type="entry name" value="PROKAR_LIPOPROTEIN"/>
    <property type="match status" value="1"/>
</dbReference>
<gene>
    <name evidence="2" type="ORF">SAMN04488061_3038</name>
</gene>
<feature type="chain" id="PRO_5046135484" description="Lipoprotein" evidence="1">
    <location>
        <begin position="22"/>
        <end position="154"/>
    </location>
</feature>
<name>A0A1H0SU55_9HYPH</name>
<keyword evidence="3" id="KW-1185">Reference proteome</keyword>
<dbReference type="RefSeq" id="WP_090229909.1">
    <property type="nucleotide sequence ID" value="NZ_FNJC01000004.1"/>
</dbReference>
<evidence type="ECO:0000313" key="2">
    <source>
        <dbReference type="EMBL" id="SDP45155.1"/>
    </source>
</evidence>
<evidence type="ECO:0000256" key="1">
    <source>
        <dbReference type="SAM" id="SignalP"/>
    </source>
</evidence>
<comment type="caution">
    <text evidence="2">The sequence shown here is derived from an EMBL/GenBank/DDBJ whole genome shotgun (WGS) entry which is preliminary data.</text>
</comment>
<organism evidence="2 3">
    <name type="scientific">Filomicrobium insigne</name>
    <dbReference type="NCBI Taxonomy" id="418854"/>
    <lineage>
        <taxon>Bacteria</taxon>
        <taxon>Pseudomonadati</taxon>
        <taxon>Pseudomonadota</taxon>
        <taxon>Alphaproteobacteria</taxon>
        <taxon>Hyphomicrobiales</taxon>
        <taxon>Hyphomicrobiaceae</taxon>
        <taxon>Filomicrobium</taxon>
    </lineage>
</organism>
<keyword evidence="1" id="KW-0732">Signal</keyword>
<protein>
    <recommendedName>
        <fullName evidence="4">Lipoprotein</fullName>
    </recommendedName>
</protein>
<evidence type="ECO:0008006" key="4">
    <source>
        <dbReference type="Google" id="ProtNLM"/>
    </source>
</evidence>
<reference evidence="2 3" key="1">
    <citation type="submission" date="2016-10" db="EMBL/GenBank/DDBJ databases">
        <authorList>
            <person name="Varghese N."/>
            <person name="Submissions S."/>
        </authorList>
    </citation>
    <scope>NUCLEOTIDE SEQUENCE [LARGE SCALE GENOMIC DNA]</scope>
    <source>
        <strain evidence="2 3">CGMCC 1.6497</strain>
    </source>
</reference>
<sequence>MLFRKSFAAVVLIAFTVAGCAQQPKLTADELAKLQGGRTTVVAYFQCAPINYLTGGKIMTYTPTIRVDGKEVGKIEYCGHTRFTVDSGQRQLVISNPNAVFNPDGPSMTEIFRPGATQYLSIQQDGYHVITHHWVTKADADTGIAALDKIKPVF</sequence>
<feature type="signal peptide" evidence="1">
    <location>
        <begin position="1"/>
        <end position="21"/>
    </location>
</feature>